<dbReference type="Gene3D" id="1.10.10.60">
    <property type="entry name" value="Homeodomain-like"/>
    <property type="match status" value="1"/>
</dbReference>
<gene>
    <name evidence="5" type="ORF">GCM10009740_04410</name>
</gene>
<evidence type="ECO:0000256" key="3">
    <source>
        <dbReference type="SAM" id="MobiDB-lite"/>
    </source>
</evidence>
<accession>A0ABN2TS76</accession>
<dbReference type="PROSITE" id="PS50977">
    <property type="entry name" value="HTH_TETR_2"/>
    <property type="match status" value="1"/>
</dbReference>
<dbReference type="InterPro" id="IPR050109">
    <property type="entry name" value="HTH-type_TetR-like_transc_reg"/>
</dbReference>
<evidence type="ECO:0000256" key="1">
    <source>
        <dbReference type="ARBA" id="ARBA00023125"/>
    </source>
</evidence>
<dbReference type="Proteomes" id="UP001501285">
    <property type="component" value="Unassembled WGS sequence"/>
</dbReference>
<dbReference type="SUPFAM" id="SSF48498">
    <property type="entry name" value="Tetracyclin repressor-like, C-terminal domain"/>
    <property type="match status" value="1"/>
</dbReference>
<evidence type="ECO:0000256" key="2">
    <source>
        <dbReference type="PROSITE-ProRule" id="PRU00335"/>
    </source>
</evidence>
<keyword evidence="6" id="KW-1185">Reference proteome</keyword>
<name>A0ABN2TS76_9MICO</name>
<dbReference type="Gene3D" id="1.10.357.10">
    <property type="entry name" value="Tetracycline Repressor, domain 2"/>
    <property type="match status" value="1"/>
</dbReference>
<dbReference type="PRINTS" id="PR00455">
    <property type="entry name" value="HTHTETR"/>
</dbReference>
<proteinExistence type="predicted"/>
<feature type="domain" description="HTH tetR-type" evidence="4">
    <location>
        <begin position="21"/>
        <end position="81"/>
    </location>
</feature>
<dbReference type="InterPro" id="IPR036271">
    <property type="entry name" value="Tet_transcr_reg_TetR-rel_C_sf"/>
</dbReference>
<comment type="caution">
    <text evidence="5">The sequence shown here is derived from an EMBL/GenBank/DDBJ whole genome shotgun (WGS) entry which is preliminary data.</text>
</comment>
<dbReference type="SUPFAM" id="SSF46689">
    <property type="entry name" value="Homeodomain-like"/>
    <property type="match status" value="1"/>
</dbReference>
<evidence type="ECO:0000313" key="5">
    <source>
        <dbReference type="EMBL" id="GAA2019374.1"/>
    </source>
</evidence>
<evidence type="ECO:0000259" key="4">
    <source>
        <dbReference type="PROSITE" id="PS50977"/>
    </source>
</evidence>
<dbReference type="InterPro" id="IPR001647">
    <property type="entry name" value="HTH_TetR"/>
</dbReference>
<organism evidence="5 6">
    <name type="scientific">Terrabacter terrae</name>
    <dbReference type="NCBI Taxonomy" id="318434"/>
    <lineage>
        <taxon>Bacteria</taxon>
        <taxon>Bacillati</taxon>
        <taxon>Actinomycetota</taxon>
        <taxon>Actinomycetes</taxon>
        <taxon>Micrococcales</taxon>
        <taxon>Intrasporangiaceae</taxon>
        <taxon>Terrabacter</taxon>
    </lineage>
</organism>
<dbReference type="PANTHER" id="PTHR30055:SF235">
    <property type="entry name" value="TRANSCRIPTIONAL REGULATORY PROTEIN"/>
    <property type="match status" value="1"/>
</dbReference>
<keyword evidence="1 2" id="KW-0238">DNA-binding</keyword>
<dbReference type="InterPro" id="IPR009057">
    <property type="entry name" value="Homeodomain-like_sf"/>
</dbReference>
<sequence>MTSSTNSEVAPKGRGRRPGGADTRAAILEAARKSFAAKGYDKASMRGIAREAGVDPALVHHYFEGGKAALFVETLDVPVNPARLIDHLLDGDTDRLGWRIVDTFLTVWEPPERRDALVALVRSSMTSEEAARMLREFLGREVFGRVAASTGVPDPQLRGALAASQVLGLVVARYVVRLPALVDATREELVERLGPVLQHHLVDRHTTPE</sequence>
<protein>
    <submittedName>
        <fullName evidence="5">TetR family transcriptional regulator</fullName>
    </submittedName>
</protein>
<dbReference type="EMBL" id="BAAANB010000001">
    <property type="protein sequence ID" value="GAA2019374.1"/>
    <property type="molecule type" value="Genomic_DNA"/>
</dbReference>
<dbReference type="PANTHER" id="PTHR30055">
    <property type="entry name" value="HTH-TYPE TRANSCRIPTIONAL REGULATOR RUTR"/>
    <property type="match status" value="1"/>
</dbReference>
<feature type="DNA-binding region" description="H-T-H motif" evidence="2">
    <location>
        <begin position="44"/>
        <end position="63"/>
    </location>
</feature>
<dbReference type="Pfam" id="PF00440">
    <property type="entry name" value="TetR_N"/>
    <property type="match status" value="1"/>
</dbReference>
<dbReference type="InterPro" id="IPR041678">
    <property type="entry name" value="TetR_C_16"/>
</dbReference>
<reference evidence="5 6" key="1">
    <citation type="journal article" date="2019" name="Int. J. Syst. Evol. Microbiol.">
        <title>The Global Catalogue of Microorganisms (GCM) 10K type strain sequencing project: providing services to taxonomists for standard genome sequencing and annotation.</title>
        <authorList>
            <consortium name="The Broad Institute Genomics Platform"/>
            <consortium name="The Broad Institute Genome Sequencing Center for Infectious Disease"/>
            <person name="Wu L."/>
            <person name="Ma J."/>
        </authorList>
    </citation>
    <scope>NUCLEOTIDE SEQUENCE [LARGE SCALE GENOMIC DNA]</scope>
    <source>
        <strain evidence="5 6">JCM 14283</strain>
    </source>
</reference>
<dbReference type="Pfam" id="PF17920">
    <property type="entry name" value="TetR_C_16"/>
    <property type="match status" value="1"/>
</dbReference>
<evidence type="ECO:0000313" key="6">
    <source>
        <dbReference type="Proteomes" id="UP001501285"/>
    </source>
</evidence>
<feature type="region of interest" description="Disordered" evidence="3">
    <location>
        <begin position="1"/>
        <end position="22"/>
    </location>
</feature>
<dbReference type="RefSeq" id="WP_343986809.1">
    <property type="nucleotide sequence ID" value="NZ_BAAANB010000001.1"/>
</dbReference>